<feature type="non-terminal residue" evidence="2">
    <location>
        <position position="198"/>
    </location>
</feature>
<feature type="compositionally biased region" description="Basic and acidic residues" evidence="1">
    <location>
        <begin position="106"/>
        <end position="116"/>
    </location>
</feature>
<evidence type="ECO:0000256" key="1">
    <source>
        <dbReference type="SAM" id="MobiDB-lite"/>
    </source>
</evidence>
<feature type="compositionally biased region" description="Basic residues" evidence="1">
    <location>
        <begin position="165"/>
        <end position="174"/>
    </location>
</feature>
<sequence>PVPRRHRLRCRCGRTGRAQGWSAQALRRAPAVRGCRGRHLGPPLRPSQPRLPGFDEVCPRSAGRRHGRCRPPRRGGSRRGADGRVPQHRSLHVPRHAWPLAGTRDPARHATRHGDPHIACTGQAVAGTGRGSGDGWQRRRQHDRRRAHRRCRGAAGPPPAGAVAGRRRPPRRCRGTQVSPRARRPGPCRSPRVVCVLV</sequence>
<protein>
    <submittedName>
        <fullName evidence="2">Uncharacterized protein</fullName>
    </submittedName>
</protein>
<feature type="non-terminal residue" evidence="2">
    <location>
        <position position="1"/>
    </location>
</feature>
<gene>
    <name evidence="2" type="ORF">METZ01_LOCUS319954</name>
</gene>
<feature type="region of interest" description="Disordered" evidence="1">
    <location>
        <begin position="37"/>
        <end position="88"/>
    </location>
</feature>
<organism evidence="2">
    <name type="scientific">marine metagenome</name>
    <dbReference type="NCBI Taxonomy" id="408172"/>
    <lineage>
        <taxon>unclassified sequences</taxon>
        <taxon>metagenomes</taxon>
        <taxon>ecological metagenomes</taxon>
    </lineage>
</organism>
<reference evidence="2" key="1">
    <citation type="submission" date="2018-05" db="EMBL/GenBank/DDBJ databases">
        <authorList>
            <person name="Lanie J.A."/>
            <person name="Ng W.-L."/>
            <person name="Kazmierczak K.M."/>
            <person name="Andrzejewski T.M."/>
            <person name="Davidsen T.M."/>
            <person name="Wayne K.J."/>
            <person name="Tettelin H."/>
            <person name="Glass J.I."/>
            <person name="Rusch D."/>
            <person name="Podicherti R."/>
            <person name="Tsui H.-C.T."/>
            <person name="Winkler M.E."/>
        </authorList>
    </citation>
    <scope>NUCLEOTIDE SEQUENCE</scope>
</reference>
<proteinExistence type="predicted"/>
<feature type="compositionally biased region" description="Basic residues" evidence="1">
    <location>
        <begin position="138"/>
        <end position="152"/>
    </location>
</feature>
<name>A0A382P2J3_9ZZZZ</name>
<evidence type="ECO:0000313" key="2">
    <source>
        <dbReference type="EMBL" id="SVC67100.1"/>
    </source>
</evidence>
<feature type="region of interest" description="Disordered" evidence="1">
    <location>
        <begin position="106"/>
        <end position="190"/>
    </location>
</feature>
<accession>A0A382P2J3</accession>
<feature type="compositionally biased region" description="Basic residues" evidence="1">
    <location>
        <begin position="62"/>
        <end position="77"/>
    </location>
</feature>
<dbReference type="EMBL" id="UINC01104158">
    <property type="protein sequence ID" value="SVC67100.1"/>
    <property type="molecule type" value="Genomic_DNA"/>
</dbReference>
<dbReference type="AlphaFoldDB" id="A0A382P2J3"/>